<dbReference type="InterPro" id="IPR050583">
    <property type="entry name" value="Mycobacterial_A85_antigen"/>
</dbReference>
<feature type="signal peptide" evidence="1">
    <location>
        <begin position="1"/>
        <end position="24"/>
    </location>
</feature>
<evidence type="ECO:0000313" key="2">
    <source>
        <dbReference type="EMBL" id="KHJ52957.1"/>
    </source>
</evidence>
<accession>A0A0B1Q1Q0</accession>
<dbReference type="OrthoDB" id="9784036at2"/>
<proteinExistence type="predicted"/>
<keyword evidence="1" id="KW-0732">Signal</keyword>
<dbReference type="EMBL" id="JRFJ01000011">
    <property type="protein sequence ID" value="KHJ52957.1"/>
    <property type="molecule type" value="Genomic_DNA"/>
</dbReference>
<protein>
    <submittedName>
        <fullName evidence="2">Esterase</fullName>
    </submittedName>
</protein>
<evidence type="ECO:0000256" key="1">
    <source>
        <dbReference type="SAM" id="SignalP"/>
    </source>
</evidence>
<dbReference type="InterPro" id="IPR000801">
    <property type="entry name" value="Esterase-like"/>
</dbReference>
<gene>
    <name evidence="2" type="ORF">LA66_20525</name>
</gene>
<name>A0A0B1Q1Q0_9HYPH</name>
<evidence type="ECO:0000313" key="3">
    <source>
        <dbReference type="Proteomes" id="UP000030826"/>
    </source>
</evidence>
<dbReference type="Gene3D" id="3.40.50.1820">
    <property type="entry name" value="alpha/beta hydrolase"/>
    <property type="match status" value="1"/>
</dbReference>
<reference evidence="2 3" key="1">
    <citation type="submission" date="2014-09" db="EMBL/GenBank/DDBJ databases">
        <title>Isolation and characterization of Aurantimonas altamirensis ON-56566 from clinical sample following a dog bite.</title>
        <authorList>
            <person name="Eshaghi A."/>
            <person name="Li A."/>
            <person name="Shahinas D."/>
            <person name="Bahn P."/>
            <person name="Kus J.V."/>
            <person name="Patel S.N."/>
        </authorList>
    </citation>
    <scope>NUCLEOTIDE SEQUENCE [LARGE SCALE GENOMIC DNA]</scope>
    <source>
        <strain evidence="2 3">ON-56566</strain>
    </source>
</reference>
<comment type="caution">
    <text evidence="2">The sequence shown here is derived from an EMBL/GenBank/DDBJ whole genome shotgun (WGS) entry which is preliminary data.</text>
</comment>
<feature type="chain" id="PRO_5002059579" evidence="1">
    <location>
        <begin position="25"/>
        <end position="324"/>
    </location>
</feature>
<dbReference type="GO" id="GO:0016747">
    <property type="term" value="F:acyltransferase activity, transferring groups other than amino-acyl groups"/>
    <property type="evidence" value="ECO:0007669"/>
    <property type="project" value="TreeGrafter"/>
</dbReference>
<dbReference type="PANTHER" id="PTHR48098:SF1">
    <property type="entry name" value="DIACYLGLYCEROL ACYLTRANSFERASE_MYCOLYLTRANSFERASE AG85A"/>
    <property type="match status" value="1"/>
</dbReference>
<dbReference type="Proteomes" id="UP000030826">
    <property type="component" value="Unassembled WGS sequence"/>
</dbReference>
<dbReference type="SUPFAM" id="SSF53474">
    <property type="entry name" value="alpha/beta-Hydrolases"/>
    <property type="match status" value="1"/>
</dbReference>
<organism evidence="2 3">
    <name type="scientific">Aureimonas altamirensis</name>
    <dbReference type="NCBI Taxonomy" id="370622"/>
    <lineage>
        <taxon>Bacteria</taxon>
        <taxon>Pseudomonadati</taxon>
        <taxon>Pseudomonadota</taxon>
        <taxon>Alphaproteobacteria</taxon>
        <taxon>Hyphomicrobiales</taxon>
        <taxon>Aurantimonadaceae</taxon>
        <taxon>Aureimonas</taxon>
    </lineage>
</organism>
<dbReference type="RefSeq" id="WP_039196247.1">
    <property type="nucleotide sequence ID" value="NZ_JRFJ01000011.1"/>
</dbReference>
<dbReference type="PANTHER" id="PTHR48098">
    <property type="entry name" value="ENTEROCHELIN ESTERASE-RELATED"/>
    <property type="match status" value="1"/>
</dbReference>
<dbReference type="InterPro" id="IPR029058">
    <property type="entry name" value="AB_hydrolase_fold"/>
</dbReference>
<dbReference type="STRING" id="370622.LA66_20525"/>
<dbReference type="AlphaFoldDB" id="A0A0B1Q1Q0"/>
<sequence>MKRAFCIAAIAASIVSGVTGGAMAASQMSAERFDSPALSAALPAIVYQPDGPTPTGGWPVLYLLHGHGGDETSWRDLGDIQATLDRMIGSGEIDPVMVVMPGVGDSWYVDSADVGGPGNYETAITRDLRQAVEARYQVRKDRGGRAIAGLSMGGFGALRLALSHPQLYVASVALSPGLWQNIPQDQLDLAPEAMALIIDSTYFHHADPTDVTEGVDLPPAPPYFGKAYGSPFDGRRYNRLNVFTLLEERLEAGDTLPALYVTVGDDDSHKLWRGAIALYETMKADDRPIEFRITDGDHVWPLWSKTIQDGLRFIQGQWGGSAPH</sequence>
<dbReference type="Pfam" id="PF00756">
    <property type="entry name" value="Esterase"/>
    <property type="match status" value="1"/>
</dbReference>